<evidence type="ECO:0008006" key="3">
    <source>
        <dbReference type="Google" id="ProtNLM"/>
    </source>
</evidence>
<proteinExistence type="predicted"/>
<sequence length="298" mass="33011">MSSFVSYVLNSAEKIPVVGSPIGQASNWYFKSNNEKVCTPDQPPPSYEKAISSSPSTLSQISDYVWKKASFSSSSSSHHEVIDTVKEDDENECMLDKSQLEEGISLIKMATEVNNHDMKNQEISINLYMMGLDKILASLPTDSDPLIKSTLERKLAEFKQRNHLVIPDLEETPKKKKLTPEQREEALGGLSELIIQAAVKSAIALKKSPLPSLISRVVQVAKIGLLKVDETCSLRERAISITQNGIAKAIELDEHYEVHQFFAELFYTGCTALLKASTAYNQTDTDESQDAPLNACIQ</sequence>
<dbReference type="InterPro" id="IPR036181">
    <property type="entry name" value="MIT_dom_sf"/>
</dbReference>
<dbReference type="STRING" id="1340429.A0A2G4T7V2"/>
<dbReference type="EMBL" id="KZ303842">
    <property type="protein sequence ID" value="PHZ17089.1"/>
    <property type="molecule type" value="Genomic_DNA"/>
</dbReference>
<dbReference type="SUPFAM" id="SSF116846">
    <property type="entry name" value="MIT domain"/>
    <property type="match status" value="1"/>
</dbReference>
<dbReference type="GeneID" id="35445599"/>
<evidence type="ECO:0000313" key="1">
    <source>
        <dbReference type="EMBL" id="PHZ17089.1"/>
    </source>
</evidence>
<evidence type="ECO:0000313" key="2">
    <source>
        <dbReference type="Proteomes" id="UP000242254"/>
    </source>
</evidence>
<accession>A0A2G4T7V2</accession>
<organism evidence="1 2">
    <name type="scientific">Rhizopus microsporus ATCC 52813</name>
    <dbReference type="NCBI Taxonomy" id="1340429"/>
    <lineage>
        <taxon>Eukaryota</taxon>
        <taxon>Fungi</taxon>
        <taxon>Fungi incertae sedis</taxon>
        <taxon>Mucoromycota</taxon>
        <taxon>Mucoromycotina</taxon>
        <taxon>Mucoromycetes</taxon>
        <taxon>Mucorales</taxon>
        <taxon>Mucorineae</taxon>
        <taxon>Rhizopodaceae</taxon>
        <taxon>Rhizopus</taxon>
    </lineage>
</organism>
<dbReference type="AlphaFoldDB" id="A0A2G4T7V2"/>
<dbReference type="Proteomes" id="UP000242254">
    <property type="component" value="Unassembled WGS sequence"/>
</dbReference>
<gene>
    <name evidence="1" type="ORF">RHIMIDRAFT_309923</name>
</gene>
<name>A0A2G4T7V2_RHIZD</name>
<dbReference type="RefSeq" id="XP_023470797.1">
    <property type="nucleotide sequence ID" value="XM_023614610.1"/>
</dbReference>
<keyword evidence="2" id="KW-1185">Reference proteome</keyword>
<reference evidence="1 2" key="1">
    <citation type="journal article" date="2016" name="Proc. Natl. Acad. Sci. U.S.A.">
        <title>Lipid metabolic changes in an early divergent fungus govern the establishment of a mutualistic symbiosis with endobacteria.</title>
        <authorList>
            <person name="Lastovetsky O.A."/>
            <person name="Gaspar M.L."/>
            <person name="Mondo S.J."/>
            <person name="LaButti K.M."/>
            <person name="Sandor L."/>
            <person name="Grigoriev I.V."/>
            <person name="Henry S.A."/>
            <person name="Pawlowska T.E."/>
        </authorList>
    </citation>
    <scope>NUCLEOTIDE SEQUENCE [LARGE SCALE GENOMIC DNA]</scope>
    <source>
        <strain evidence="1 2">ATCC 52813</strain>
    </source>
</reference>
<protein>
    <recommendedName>
        <fullName evidence="3">MIT domain-containing protein</fullName>
    </recommendedName>
</protein>